<dbReference type="Proteomes" id="UP001236369">
    <property type="component" value="Unassembled WGS sequence"/>
</dbReference>
<comment type="caution">
    <text evidence="3">The sequence shown here is derived from an EMBL/GenBank/DDBJ whole genome shotgun (WGS) entry which is preliminary data.</text>
</comment>
<accession>A0ABU0HK22</accession>
<dbReference type="InterPro" id="IPR016035">
    <property type="entry name" value="Acyl_Trfase/lysoPLipase"/>
</dbReference>
<name>A0ABU0HK22_9HYPH</name>
<protein>
    <submittedName>
        <fullName evidence="3">NTE family protein</fullName>
    </submittedName>
</protein>
<gene>
    <name evidence="3" type="ORF">QO016_001364</name>
</gene>
<evidence type="ECO:0000313" key="3">
    <source>
        <dbReference type="EMBL" id="MDQ0441881.1"/>
    </source>
</evidence>
<sequence>MLEQVSSLSTVSGGSLVTAAVFAHSGMSWPRSEQYRSEVYPLLRDLITSRDLLSFRAIGWRGVLRHNVRVLSDRAGLLADFLEEKWKIVGRLTDLPDEPNWWINTTSIETGKNWRFSKREMGDWQFGRHYNPPFGIAKAAAASAAVPYGIGALTFVLPKDGWHRTDPATRQPLGRTALSASRVRLWDGGAYENLGLEALYKPGEPLRGCDFIICSDASGPLMPPGRGPVGSLLRGELWSPRLFDVTSDQIRALRSRMIARDFESGTIRGVLLKMGNSVRDIDVKLNRLREPQEYDRFLPDYESRLALNHPTDLKAPSVDMFDRIARHGFEVADAVLTGRAQAAFPQTRPWAD</sequence>
<dbReference type="Pfam" id="PF01734">
    <property type="entry name" value="Patatin"/>
    <property type="match status" value="1"/>
</dbReference>
<evidence type="ECO:0000259" key="2">
    <source>
        <dbReference type="Pfam" id="PF01734"/>
    </source>
</evidence>
<evidence type="ECO:0000313" key="4">
    <source>
        <dbReference type="Proteomes" id="UP001236369"/>
    </source>
</evidence>
<keyword evidence="1" id="KW-0443">Lipid metabolism</keyword>
<reference evidence="3 4" key="1">
    <citation type="submission" date="2023-07" db="EMBL/GenBank/DDBJ databases">
        <title>Genomic Encyclopedia of Type Strains, Phase IV (KMG-IV): sequencing the most valuable type-strain genomes for metagenomic binning, comparative biology and taxonomic classification.</title>
        <authorList>
            <person name="Goeker M."/>
        </authorList>
    </citation>
    <scope>NUCLEOTIDE SEQUENCE [LARGE SCALE GENOMIC DNA]</scope>
    <source>
        <strain evidence="3 4">DSM 19562</strain>
    </source>
</reference>
<evidence type="ECO:0000256" key="1">
    <source>
        <dbReference type="ARBA" id="ARBA00023098"/>
    </source>
</evidence>
<proteinExistence type="predicted"/>
<keyword evidence="4" id="KW-1185">Reference proteome</keyword>
<dbReference type="InterPro" id="IPR002641">
    <property type="entry name" value="PNPLA_dom"/>
</dbReference>
<dbReference type="SUPFAM" id="SSF52151">
    <property type="entry name" value="FabD/lysophospholipase-like"/>
    <property type="match status" value="1"/>
</dbReference>
<organism evidence="3 4">
    <name type="scientific">Methylobacterium persicinum</name>
    <dbReference type="NCBI Taxonomy" id="374426"/>
    <lineage>
        <taxon>Bacteria</taxon>
        <taxon>Pseudomonadati</taxon>
        <taxon>Pseudomonadota</taxon>
        <taxon>Alphaproteobacteria</taxon>
        <taxon>Hyphomicrobiales</taxon>
        <taxon>Methylobacteriaceae</taxon>
        <taxon>Methylobacterium</taxon>
    </lineage>
</organism>
<dbReference type="EMBL" id="JAUSVV010000002">
    <property type="protein sequence ID" value="MDQ0441881.1"/>
    <property type="molecule type" value="Genomic_DNA"/>
</dbReference>
<feature type="domain" description="PNPLA" evidence="2">
    <location>
        <begin position="3"/>
        <end position="199"/>
    </location>
</feature>